<organism evidence="2">
    <name type="scientific">Sesamum latifolium</name>
    <dbReference type="NCBI Taxonomy" id="2727402"/>
    <lineage>
        <taxon>Eukaryota</taxon>
        <taxon>Viridiplantae</taxon>
        <taxon>Streptophyta</taxon>
        <taxon>Embryophyta</taxon>
        <taxon>Tracheophyta</taxon>
        <taxon>Spermatophyta</taxon>
        <taxon>Magnoliopsida</taxon>
        <taxon>eudicotyledons</taxon>
        <taxon>Gunneridae</taxon>
        <taxon>Pentapetalae</taxon>
        <taxon>asterids</taxon>
        <taxon>lamiids</taxon>
        <taxon>Lamiales</taxon>
        <taxon>Pedaliaceae</taxon>
        <taxon>Sesamum</taxon>
    </lineage>
</organism>
<dbReference type="PANTHER" id="PTHR35046">
    <property type="entry name" value="ZINC KNUCKLE (CCHC-TYPE) FAMILY PROTEIN"/>
    <property type="match status" value="1"/>
</dbReference>
<gene>
    <name evidence="2" type="ORF">Slati_4283600</name>
</gene>
<reference evidence="2" key="1">
    <citation type="submission" date="2020-06" db="EMBL/GenBank/DDBJ databases">
        <authorList>
            <person name="Li T."/>
            <person name="Hu X."/>
            <person name="Zhang T."/>
            <person name="Song X."/>
            <person name="Zhang H."/>
            <person name="Dai N."/>
            <person name="Sheng W."/>
            <person name="Hou X."/>
            <person name="Wei L."/>
        </authorList>
    </citation>
    <scope>NUCLEOTIDE SEQUENCE</scope>
    <source>
        <strain evidence="2">KEN1</strain>
        <tissue evidence="2">Leaf</tissue>
    </source>
</reference>
<reference evidence="2" key="2">
    <citation type="journal article" date="2024" name="Plant">
        <title>Genomic evolution and insights into agronomic trait innovations of Sesamum species.</title>
        <authorList>
            <person name="Miao H."/>
            <person name="Wang L."/>
            <person name="Qu L."/>
            <person name="Liu H."/>
            <person name="Sun Y."/>
            <person name="Le M."/>
            <person name="Wang Q."/>
            <person name="Wei S."/>
            <person name="Zheng Y."/>
            <person name="Lin W."/>
            <person name="Duan Y."/>
            <person name="Cao H."/>
            <person name="Xiong S."/>
            <person name="Wang X."/>
            <person name="Wei L."/>
            <person name="Li C."/>
            <person name="Ma Q."/>
            <person name="Ju M."/>
            <person name="Zhao R."/>
            <person name="Li G."/>
            <person name="Mu C."/>
            <person name="Tian Q."/>
            <person name="Mei H."/>
            <person name="Zhang T."/>
            <person name="Gao T."/>
            <person name="Zhang H."/>
        </authorList>
    </citation>
    <scope>NUCLEOTIDE SEQUENCE</scope>
    <source>
        <strain evidence="2">KEN1</strain>
    </source>
</reference>
<protein>
    <recommendedName>
        <fullName evidence="1">Integrase catalytic domain-containing protein</fullName>
    </recommendedName>
</protein>
<dbReference type="InterPro" id="IPR012337">
    <property type="entry name" value="RNaseH-like_sf"/>
</dbReference>
<dbReference type="Gene3D" id="3.30.420.10">
    <property type="entry name" value="Ribonuclease H-like superfamily/Ribonuclease H"/>
    <property type="match status" value="1"/>
</dbReference>
<proteinExistence type="predicted"/>
<dbReference type="InterPro" id="IPR001584">
    <property type="entry name" value="Integrase_cat-core"/>
</dbReference>
<dbReference type="PROSITE" id="PS50994">
    <property type="entry name" value="INTEGRASE"/>
    <property type="match status" value="1"/>
</dbReference>
<name>A0AAW2TDC3_9LAMI</name>
<dbReference type="SUPFAM" id="SSF53098">
    <property type="entry name" value="Ribonuclease H-like"/>
    <property type="match status" value="1"/>
</dbReference>
<sequence length="110" mass="12766">MKPWVEECEVCKRAKHDNSPYPRLLQPLPIPDQAWSCISMDFIEGLPNSKGKDSILVVVDRLTKYSHFLALKHPYTTVSVAKIFFDNTYKLHRLPVSIVTDRDKVFTSRF</sequence>
<comment type="caution">
    <text evidence="2">The sequence shown here is derived from an EMBL/GenBank/DDBJ whole genome shotgun (WGS) entry which is preliminary data.</text>
</comment>
<dbReference type="GO" id="GO:0015074">
    <property type="term" value="P:DNA integration"/>
    <property type="evidence" value="ECO:0007669"/>
    <property type="project" value="InterPro"/>
</dbReference>
<dbReference type="PANTHER" id="PTHR35046:SF9">
    <property type="entry name" value="RNA-DIRECTED DNA POLYMERASE"/>
    <property type="match status" value="1"/>
</dbReference>
<dbReference type="GO" id="GO:0003676">
    <property type="term" value="F:nucleic acid binding"/>
    <property type="evidence" value="ECO:0007669"/>
    <property type="project" value="InterPro"/>
</dbReference>
<dbReference type="InterPro" id="IPR036397">
    <property type="entry name" value="RNaseH_sf"/>
</dbReference>
<feature type="domain" description="Integrase catalytic" evidence="1">
    <location>
        <begin position="23"/>
        <end position="110"/>
    </location>
</feature>
<evidence type="ECO:0000259" key="1">
    <source>
        <dbReference type="PROSITE" id="PS50994"/>
    </source>
</evidence>
<accession>A0AAW2TDC3</accession>
<dbReference type="AlphaFoldDB" id="A0AAW2TDC3"/>
<evidence type="ECO:0000313" key="2">
    <source>
        <dbReference type="EMBL" id="KAL0402537.1"/>
    </source>
</evidence>
<dbReference type="EMBL" id="JACGWN010000015">
    <property type="protein sequence ID" value="KAL0402537.1"/>
    <property type="molecule type" value="Genomic_DNA"/>
</dbReference>